<dbReference type="AlphaFoldDB" id="A0A0C2Z1X9"/>
<dbReference type="GO" id="GO:0030246">
    <property type="term" value="F:carbohydrate binding"/>
    <property type="evidence" value="ECO:0007669"/>
    <property type="project" value="InterPro"/>
</dbReference>
<dbReference type="Gene3D" id="2.40.128.190">
    <property type="match status" value="1"/>
</dbReference>
<dbReference type="Gene3D" id="2.60.120.200">
    <property type="match status" value="1"/>
</dbReference>
<evidence type="ECO:0000256" key="1">
    <source>
        <dbReference type="ARBA" id="ARBA00009042"/>
    </source>
</evidence>
<dbReference type="EMBL" id="KN831770">
    <property type="protein sequence ID" value="KIM47202.1"/>
    <property type="molecule type" value="Genomic_DNA"/>
</dbReference>
<sequence>MDDTLEVGGSIRLKSPLTKGMILALKSRRLDLSAPKHKSTDPMKLQLWNKAGEIVLQILIYSKENMVSFNSRTQVSLLDGWGERETIFHIATSFQSTSRFTISVHDCGDKYQILFNLTTVHFFQKRFSINSSATKVTYRQGSGNDSPTTLSPSLQVSVYSSDALPTVEKKAIQLGVPLSIELLEYLTWNGDNELRMYYLSRGNILHEDAYSSGGKTKGWKQGDLHELGITLKAGSPVAAIRLESSEDDIHSKSGFIQTLSHSPQGRWVQGRKIAKAINGSDIAAVVSHSNGVMVAVYLYYQDENLHLRELVWSPDAGRWVKSRFDAGVQRRGTAIYVTSEDGEIYVEWVDETNRRVGAKRSTLLLEAGVAVKKAGKKPEQLDGRD</sequence>
<keyword evidence="4" id="KW-1185">Reference proteome</keyword>
<comment type="similarity">
    <text evidence="1">Belongs to the fungal fucose-specific lectin family.</text>
</comment>
<reference evidence="4" key="2">
    <citation type="submission" date="2015-01" db="EMBL/GenBank/DDBJ databases">
        <title>Evolutionary Origins and Diversification of the Mycorrhizal Mutualists.</title>
        <authorList>
            <consortium name="DOE Joint Genome Institute"/>
            <consortium name="Mycorrhizal Genomics Consortium"/>
            <person name="Kohler A."/>
            <person name="Kuo A."/>
            <person name="Nagy L.G."/>
            <person name="Floudas D."/>
            <person name="Copeland A."/>
            <person name="Barry K.W."/>
            <person name="Cichocki N."/>
            <person name="Veneault-Fourrey C."/>
            <person name="LaButti K."/>
            <person name="Lindquist E.A."/>
            <person name="Lipzen A."/>
            <person name="Lundell T."/>
            <person name="Morin E."/>
            <person name="Murat C."/>
            <person name="Riley R."/>
            <person name="Ohm R."/>
            <person name="Sun H."/>
            <person name="Tunlid A."/>
            <person name="Henrissat B."/>
            <person name="Grigoriev I.V."/>
            <person name="Hibbett D.S."/>
            <person name="Martin F."/>
        </authorList>
    </citation>
    <scope>NUCLEOTIDE SEQUENCE [LARGE SCALE GENOMIC DNA]</scope>
    <source>
        <strain evidence="4">h7</strain>
    </source>
</reference>
<dbReference type="SUPFAM" id="SSF89372">
    <property type="entry name" value="Fucose-specific lectin"/>
    <property type="match status" value="1"/>
</dbReference>
<dbReference type="InterPro" id="IPR001079">
    <property type="entry name" value="Galectin_CRD"/>
</dbReference>
<evidence type="ECO:0000313" key="3">
    <source>
        <dbReference type="EMBL" id="KIM47202.1"/>
    </source>
</evidence>
<reference evidence="3 4" key="1">
    <citation type="submission" date="2014-04" db="EMBL/GenBank/DDBJ databases">
        <authorList>
            <consortium name="DOE Joint Genome Institute"/>
            <person name="Kuo A."/>
            <person name="Gay G."/>
            <person name="Dore J."/>
            <person name="Kohler A."/>
            <person name="Nagy L.G."/>
            <person name="Floudas D."/>
            <person name="Copeland A."/>
            <person name="Barry K.W."/>
            <person name="Cichocki N."/>
            <person name="Veneault-Fourrey C."/>
            <person name="LaButti K."/>
            <person name="Lindquist E.A."/>
            <person name="Lipzen A."/>
            <person name="Lundell T."/>
            <person name="Morin E."/>
            <person name="Murat C."/>
            <person name="Sun H."/>
            <person name="Tunlid A."/>
            <person name="Henrissat B."/>
            <person name="Grigoriev I.V."/>
            <person name="Hibbett D.S."/>
            <person name="Martin F."/>
            <person name="Nordberg H.P."/>
            <person name="Cantor M.N."/>
            <person name="Hua S.X."/>
        </authorList>
    </citation>
    <scope>NUCLEOTIDE SEQUENCE [LARGE SCALE GENOMIC DNA]</scope>
    <source>
        <strain evidence="4">h7</strain>
    </source>
</reference>
<evidence type="ECO:0000313" key="4">
    <source>
        <dbReference type="Proteomes" id="UP000053424"/>
    </source>
</evidence>
<protein>
    <recommendedName>
        <fullName evidence="2">Galectin domain-containing protein</fullName>
    </recommendedName>
</protein>
<organism evidence="3 4">
    <name type="scientific">Hebeloma cylindrosporum</name>
    <dbReference type="NCBI Taxonomy" id="76867"/>
    <lineage>
        <taxon>Eukaryota</taxon>
        <taxon>Fungi</taxon>
        <taxon>Dikarya</taxon>
        <taxon>Basidiomycota</taxon>
        <taxon>Agaricomycotina</taxon>
        <taxon>Agaricomycetes</taxon>
        <taxon>Agaricomycetidae</taxon>
        <taxon>Agaricales</taxon>
        <taxon>Agaricineae</taxon>
        <taxon>Hymenogastraceae</taxon>
        <taxon>Hebeloma</taxon>
    </lineage>
</organism>
<dbReference type="HOGENOM" id="CLU_687079_0_0_1"/>
<accession>A0A0C2Z1X9</accession>
<gene>
    <name evidence="3" type="ORF">M413DRAFT_23445</name>
</gene>
<feature type="domain" description="Galectin" evidence="2">
    <location>
        <begin position="9"/>
        <end position="155"/>
    </location>
</feature>
<dbReference type="PROSITE" id="PS51304">
    <property type="entry name" value="GALECTIN"/>
    <property type="match status" value="1"/>
</dbReference>
<dbReference type="Proteomes" id="UP000053424">
    <property type="component" value="Unassembled WGS sequence"/>
</dbReference>
<dbReference type="SUPFAM" id="SSF49899">
    <property type="entry name" value="Concanavalin A-like lectins/glucanases"/>
    <property type="match status" value="1"/>
</dbReference>
<proteinExistence type="inferred from homology"/>
<dbReference type="OrthoDB" id="3018764at2759"/>
<dbReference type="Pfam" id="PF07938">
    <property type="entry name" value="Fungal_lectin"/>
    <property type="match status" value="1"/>
</dbReference>
<dbReference type="InterPro" id="IPR013320">
    <property type="entry name" value="ConA-like_dom_sf"/>
</dbReference>
<name>A0A0C2Z1X9_HEBCY</name>
<dbReference type="InterPro" id="IPR012475">
    <property type="entry name" value="Fungal_lectin"/>
</dbReference>
<evidence type="ECO:0000259" key="2">
    <source>
        <dbReference type="PROSITE" id="PS51304"/>
    </source>
</evidence>